<dbReference type="Proteomes" id="UP000570595">
    <property type="component" value="Unassembled WGS sequence"/>
</dbReference>
<dbReference type="AlphaFoldDB" id="A0A7J6KYG7"/>
<organism evidence="1 2">
    <name type="scientific">Perkinsus olseni</name>
    <name type="common">Perkinsus atlanticus</name>
    <dbReference type="NCBI Taxonomy" id="32597"/>
    <lineage>
        <taxon>Eukaryota</taxon>
        <taxon>Sar</taxon>
        <taxon>Alveolata</taxon>
        <taxon>Perkinsozoa</taxon>
        <taxon>Perkinsea</taxon>
        <taxon>Perkinsida</taxon>
        <taxon>Perkinsidae</taxon>
        <taxon>Perkinsus</taxon>
    </lineage>
</organism>
<dbReference type="SUPFAM" id="SSF50969">
    <property type="entry name" value="YVTN repeat-like/Quinoprotein amine dehydrogenase"/>
    <property type="match status" value="1"/>
</dbReference>
<reference evidence="1 2" key="1">
    <citation type="submission" date="2020-04" db="EMBL/GenBank/DDBJ databases">
        <title>Perkinsus olseni comparative genomics.</title>
        <authorList>
            <person name="Bogema D.R."/>
        </authorList>
    </citation>
    <scope>NUCLEOTIDE SEQUENCE [LARGE SCALE GENOMIC DNA]</scope>
    <source>
        <strain evidence="1">ATCC PRA-179</strain>
    </source>
</reference>
<sequence>MFQLPHHFEALRCRVIESLWDGPHGREPMRDLMSDITGYCRSELSLGCPKPKILTHTRPALDSFTFMDCGVIYEVSRDGATITLNRVCTPGGRCIWVSTLCADAITGNVWACFYDGDTRKLYLVYEHGCLLVEYDMASNKTGKPIRVRPRPPPRLNRLFVAVIDDLLFEVSEAAELNRIIGFDVLAVPLSVMKGGVKRVHSVGSDYAEDMSVAGIFAIPGSPRSANVIFKSHSIWHSFRIHNLNFWDGPSGGPKMCRKQEDEDALRHRVIESLWDGSHEGEPRHDLTRGGIMGDIMGYFKRPEISLNCISRVITTAIDPQSGFMFLDRGDVYLTSTVEDSIRLYQVGAGDRESSTEYVSTIFSKDSTRVPHLNYNAYYDGDRRKLYLLHSEGVLWKYDMSSKTTDETVRIPTFAWTNIQEASMTVVDDLLYIAREATCENRTLGFDVFLAPLTRAGNAIMVHKQNKDFDDRNFSLNGLFPLPGSTNRSVIGFIANSRWNSVQIDVMQTGGKILLGEKKRVVQGDEQSQQMRGNILRHTAGLSRELFDEGDRYTLRRPSDLEEVAKIHADGQRLLPLQVIAFDRWSFSHRDVNYDGQPYIKQYYPYRA</sequence>
<protein>
    <submittedName>
        <fullName evidence="1">Uncharacterized protein</fullName>
    </submittedName>
</protein>
<comment type="caution">
    <text evidence="1">The sequence shown here is derived from an EMBL/GenBank/DDBJ whole genome shotgun (WGS) entry which is preliminary data.</text>
</comment>
<dbReference type="EMBL" id="JABAHT010000752">
    <property type="protein sequence ID" value="KAF4652180.1"/>
    <property type="molecule type" value="Genomic_DNA"/>
</dbReference>
<evidence type="ECO:0000313" key="2">
    <source>
        <dbReference type="Proteomes" id="UP000570595"/>
    </source>
</evidence>
<dbReference type="InterPro" id="IPR011044">
    <property type="entry name" value="Quino_amine_DH_bsu"/>
</dbReference>
<proteinExistence type="predicted"/>
<accession>A0A7J6KYG7</accession>
<gene>
    <name evidence="1" type="ORF">FOZ61_009863</name>
</gene>
<name>A0A7J6KYG7_PEROL</name>
<evidence type="ECO:0000313" key="1">
    <source>
        <dbReference type="EMBL" id="KAF4652180.1"/>
    </source>
</evidence>